<accession>A0A511VC62</accession>
<evidence type="ECO:0000313" key="1">
    <source>
        <dbReference type="EMBL" id="GEN35941.1"/>
    </source>
</evidence>
<sequence length="241" mass="29396">MNDLHFNLDFYDQLHLGRSDKYRYDFIKFKYIDRQYYSNINPVLNSAVFIFRTIQNGEGKGNVLIDILKDENINGVQVAYHKNCHFHFIEDRDFEVEGKVTITDYIEITIYENELSKQYVAILKDQLCYPNNDSRQRFKFREMKYLLFTEYDHRKNLNNTSNIEFAPVFQKQLDVIWHENRYRNFNSISYIDEKNIKDGDAWTMVKEKIKSNSEEWHDKYRKVQEELEDEHRSFKYRPVED</sequence>
<comment type="caution">
    <text evidence="1">The sequence shown here is derived from an EMBL/GenBank/DDBJ whole genome shotgun (WGS) entry which is preliminary data.</text>
</comment>
<evidence type="ECO:0000313" key="2">
    <source>
        <dbReference type="Proteomes" id="UP000321157"/>
    </source>
</evidence>
<reference evidence="1 2" key="1">
    <citation type="submission" date="2019-07" db="EMBL/GenBank/DDBJ databases">
        <title>Whole genome shotgun sequence of Aneurinibacillus danicus NBRC 102444.</title>
        <authorList>
            <person name="Hosoyama A."/>
            <person name="Uohara A."/>
            <person name="Ohji S."/>
            <person name="Ichikawa N."/>
        </authorList>
    </citation>
    <scope>NUCLEOTIDE SEQUENCE [LARGE SCALE GENOMIC DNA]</scope>
    <source>
        <strain evidence="1 2">NBRC 102444</strain>
    </source>
</reference>
<protein>
    <submittedName>
        <fullName evidence="1">Uncharacterized protein</fullName>
    </submittedName>
</protein>
<dbReference type="OrthoDB" id="2940795at2"/>
<dbReference type="RefSeq" id="WP_146811446.1">
    <property type="nucleotide sequence ID" value="NZ_BJXX01000159.1"/>
</dbReference>
<dbReference type="Proteomes" id="UP000321157">
    <property type="component" value="Unassembled WGS sequence"/>
</dbReference>
<dbReference type="AlphaFoldDB" id="A0A511VC62"/>
<keyword evidence="2" id="KW-1185">Reference proteome</keyword>
<proteinExistence type="predicted"/>
<gene>
    <name evidence="1" type="ORF">ADA01nite_34010</name>
</gene>
<dbReference type="EMBL" id="BJXX01000159">
    <property type="protein sequence ID" value="GEN35941.1"/>
    <property type="molecule type" value="Genomic_DNA"/>
</dbReference>
<name>A0A511VC62_9BACL</name>
<organism evidence="1 2">
    <name type="scientific">Aneurinibacillus danicus</name>
    <dbReference type="NCBI Taxonomy" id="267746"/>
    <lineage>
        <taxon>Bacteria</taxon>
        <taxon>Bacillati</taxon>
        <taxon>Bacillota</taxon>
        <taxon>Bacilli</taxon>
        <taxon>Bacillales</taxon>
        <taxon>Paenibacillaceae</taxon>
        <taxon>Aneurinibacillus group</taxon>
        <taxon>Aneurinibacillus</taxon>
    </lineage>
</organism>